<dbReference type="EMBL" id="FNOM01000008">
    <property type="protein sequence ID" value="SDX40003.1"/>
    <property type="molecule type" value="Genomic_DNA"/>
</dbReference>
<dbReference type="AlphaFoldDB" id="A0A1H3BDH7"/>
<evidence type="ECO:0000313" key="1">
    <source>
        <dbReference type="EMBL" id="SDX40003.1"/>
    </source>
</evidence>
<gene>
    <name evidence="1" type="ORF">SAMN04488238_10817</name>
</gene>
<keyword evidence="2" id="KW-1185">Reference proteome</keyword>
<protein>
    <recommendedName>
        <fullName evidence="3">DUF1127 domain-containing protein</fullName>
    </recommendedName>
</protein>
<proteinExistence type="predicted"/>
<dbReference type="RefSeq" id="WP_092890681.1">
    <property type="nucleotide sequence ID" value="NZ_CP061498.1"/>
</dbReference>
<name>A0A1H3BDH7_9RHOB</name>
<reference evidence="1 2" key="1">
    <citation type="submission" date="2016-10" db="EMBL/GenBank/DDBJ databases">
        <authorList>
            <person name="de Groot N.N."/>
        </authorList>
    </citation>
    <scope>NUCLEOTIDE SEQUENCE [LARGE SCALE GENOMIC DNA]</scope>
    <source>
        <strain evidence="1 2">CGMCC 1.8894</strain>
    </source>
</reference>
<evidence type="ECO:0000313" key="2">
    <source>
        <dbReference type="Proteomes" id="UP000198539"/>
    </source>
</evidence>
<evidence type="ECO:0008006" key="3">
    <source>
        <dbReference type="Google" id="ProtNLM"/>
    </source>
</evidence>
<accession>A0A1H3BDH7</accession>
<dbReference type="Proteomes" id="UP000198539">
    <property type="component" value="Unassembled WGS sequence"/>
</dbReference>
<sequence length="74" mass="8215">MAYITNNTQAARPAFGAVRGFFAKIGQMLETYAEVRSKSALIDYLYNLSDPELHALGITRDTIPHAVFNNRLGL</sequence>
<organism evidence="1 2">
    <name type="scientific">Roseicitreum antarcticum</name>
    <dbReference type="NCBI Taxonomy" id="564137"/>
    <lineage>
        <taxon>Bacteria</taxon>
        <taxon>Pseudomonadati</taxon>
        <taxon>Pseudomonadota</taxon>
        <taxon>Alphaproteobacteria</taxon>
        <taxon>Rhodobacterales</taxon>
        <taxon>Paracoccaceae</taxon>
        <taxon>Roseicitreum</taxon>
    </lineage>
</organism>
<dbReference type="OrthoDB" id="7867799at2"/>
<dbReference type="STRING" id="564137.SAMN04488238_10817"/>